<evidence type="ECO:0000313" key="5">
    <source>
        <dbReference type="Proteomes" id="UP000319817"/>
    </source>
</evidence>
<keyword evidence="1" id="KW-0663">Pyridoxal phosphate</keyword>
<evidence type="ECO:0000259" key="3">
    <source>
        <dbReference type="Pfam" id="PF00266"/>
    </source>
</evidence>
<dbReference type="AlphaFoldDB" id="A0A517P203"/>
<proteinExistence type="predicted"/>
<keyword evidence="4" id="KW-0032">Aminotransferase</keyword>
<evidence type="ECO:0000313" key="4">
    <source>
        <dbReference type="EMBL" id="QDT13401.1"/>
    </source>
</evidence>
<protein>
    <submittedName>
        <fullName evidence="4">Aminotransferase class-V</fullName>
    </submittedName>
</protein>
<sequence>MSVLYLDTARLGRTCASASQAQLDVNRLLVDDPSLYCENLFRNGADAWPEERLAQYPSFQHWHGLQSLQREFAKHFSISDPENVFLASRSVQLVRIASRIMFRACRNVLTCDMNWPHWQHVVADEAARSGQGVSVAEVHSAVFDKGLSAESLIETLAAAFLDRDCDGIFLPAVTNLGIRLPISDLLSRLKPSGRLRFVLVDAAQSFCQLPEPSPTKHVDMTITGCHKWLGGGNPLGVAICGRPIVAEQFRQILQSGHCPELEDPLLRFSQQIGGNSVSRYLETVNVTPLFTVNAAIQEQRTKRKHLQEQLERQQGNLDTVEQCVDGTPWNLLGIDESLRSGILLLQSQDPLHREADCQSLGDRFRKHGVAFSSYPQGVIRISTPKSLASNHATNVMEQAFQCVA</sequence>
<keyword evidence="5" id="KW-1185">Reference proteome</keyword>
<dbReference type="Gene3D" id="3.90.1150.10">
    <property type="entry name" value="Aspartate Aminotransferase, domain 1"/>
    <property type="match status" value="1"/>
</dbReference>
<dbReference type="Proteomes" id="UP000319817">
    <property type="component" value="Chromosome"/>
</dbReference>
<accession>A0A517P203</accession>
<keyword evidence="2" id="KW-0175">Coiled coil</keyword>
<keyword evidence="4" id="KW-0808">Transferase</keyword>
<gene>
    <name evidence="4" type="ORF">K239x_54190</name>
</gene>
<dbReference type="InterPro" id="IPR015421">
    <property type="entry name" value="PyrdxlP-dep_Trfase_major"/>
</dbReference>
<name>A0A517P203_9BACT</name>
<feature type="coiled-coil region" evidence="2">
    <location>
        <begin position="296"/>
        <end position="323"/>
    </location>
</feature>
<dbReference type="Pfam" id="PF00266">
    <property type="entry name" value="Aminotran_5"/>
    <property type="match status" value="1"/>
</dbReference>
<dbReference type="SUPFAM" id="SSF53383">
    <property type="entry name" value="PLP-dependent transferases"/>
    <property type="match status" value="1"/>
</dbReference>
<evidence type="ECO:0000256" key="1">
    <source>
        <dbReference type="ARBA" id="ARBA00022898"/>
    </source>
</evidence>
<dbReference type="GO" id="GO:0008483">
    <property type="term" value="F:transaminase activity"/>
    <property type="evidence" value="ECO:0007669"/>
    <property type="project" value="UniProtKB-KW"/>
</dbReference>
<dbReference type="InterPro" id="IPR015422">
    <property type="entry name" value="PyrdxlP-dep_Trfase_small"/>
</dbReference>
<dbReference type="EMBL" id="CP036526">
    <property type="protein sequence ID" value="QDT13401.1"/>
    <property type="molecule type" value="Genomic_DNA"/>
</dbReference>
<dbReference type="Gene3D" id="3.40.640.10">
    <property type="entry name" value="Type I PLP-dependent aspartate aminotransferase-like (Major domain)"/>
    <property type="match status" value="1"/>
</dbReference>
<reference evidence="4 5" key="1">
    <citation type="submission" date="2019-02" db="EMBL/GenBank/DDBJ databases">
        <title>Deep-cultivation of Planctomycetes and their phenomic and genomic characterization uncovers novel biology.</title>
        <authorList>
            <person name="Wiegand S."/>
            <person name="Jogler M."/>
            <person name="Boedeker C."/>
            <person name="Pinto D."/>
            <person name="Vollmers J."/>
            <person name="Rivas-Marin E."/>
            <person name="Kohn T."/>
            <person name="Peeters S.H."/>
            <person name="Heuer A."/>
            <person name="Rast P."/>
            <person name="Oberbeckmann S."/>
            <person name="Bunk B."/>
            <person name="Jeske O."/>
            <person name="Meyerdierks A."/>
            <person name="Storesund J.E."/>
            <person name="Kallscheuer N."/>
            <person name="Luecker S."/>
            <person name="Lage O.M."/>
            <person name="Pohl T."/>
            <person name="Merkel B.J."/>
            <person name="Hornburger P."/>
            <person name="Mueller R.-W."/>
            <person name="Bruemmer F."/>
            <person name="Labrenz M."/>
            <person name="Spormann A.M."/>
            <person name="Op den Camp H."/>
            <person name="Overmann J."/>
            <person name="Amann R."/>
            <person name="Jetten M.S.M."/>
            <person name="Mascher T."/>
            <person name="Medema M.H."/>
            <person name="Devos D.P."/>
            <person name="Kaster A.-K."/>
            <person name="Ovreas L."/>
            <person name="Rohde M."/>
            <person name="Galperin M.Y."/>
            <person name="Jogler C."/>
        </authorList>
    </citation>
    <scope>NUCLEOTIDE SEQUENCE [LARGE SCALE GENOMIC DNA]</scope>
    <source>
        <strain evidence="4 5">K23_9</strain>
    </source>
</reference>
<dbReference type="InterPro" id="IPR000192">
    <property type="entry name" value="Aminotrans_V_dom"/>
</dbReference>
<feature type="domain" description="Aminotransferase class V" evidence="3">
    <location>
        <begin position="84"/>
        <end position="260"/>
    </location>
</feature>
<evidence type="ECO:0000256" key="2">
    <source>
        <dbReference type="SAM" id="Coils"/>
    </source>
</evidence>
<dbReference type="InterPro" id="IPR015424">
    <property type="entry name" value="PyrdxlP-dep_Trfase"/>
</dbReference>
<organism evidence="4 5">
    <name type="scientific">Stieleria marina</name>
    <dbReference type="NCBI Taxonomy" id="1930275"/>
    <lineage>
        <taxon>Bacteria</taxon>
        <taxon>Pseudomonadati</taxon>
        <taxon>Planctomycetota</taxon>
        <taxon>Planctomycetia</taxon>
        <taxon>Pirellulales</taxon>
        <taxon>Pirellulaceae</taxon>
        <taxon>Stieleria</taxon>
    </lineage>
</organism>